<dbReference type="InterPro" id="IPR017441">
    <property type="entry name" value="Protein_kinase_ATP_BS"/>
</dbReference>
<evidence type="ECO:0000313" key="9">
    <source>
        <dbReference type="EMBL" id="KAJ5388233.1"/>
    </source>
</evidence>
<protein>
    <submittedName>
        <fullName evidence="9">Serine/threonine-protein kinase 32B</fullName>
    </submittedName>
</protein>
<dbReference type="FunFam" id="3.30.200.20:FF:000354">
    <property type="entry name" value="AGC/YANK protein kinase"/>
    <property type="match status" value="1"/>
</dbReference>
<evidence type="ECO:0000256" key="3">
    <source>
        <dbReference type="ARBA" id="ARBA00022741"/>
    </source>
</evidence>
<dbReference type="OrthoDB" id="354826at2759"/>
<sequence length="548" mass="61427">MGNSQGKPVACNDAVNLNHFRLLRVVGKGAFGKVRIVERKDTGLTFALKYIRKEEVVRSESVRNIIRERRMLEHLNHPFLCNLRYSFQDMEYIYIVVDLMNGGDLRFHISRKCFTEEAVRFWMAELGCALKYIHSQGIIHRDLKPDNVLLDSEGHVHLADFNVASDFRPGKPLTSKSGTLAYLAPEVYEGSGYYFEVDWWSLGVTFYECIYNKRPFEGRSQDTLSENIKKAQPKYYVTNPAVSVPCLRALGSLMERDRSRRIGAIGFETFTSHMFFADIDFAALERKEIPPVFRPSSDKTNFDATYDLEELLLEEAPLEARARRQKPRAELREDATAKEIREDELHRLIETMFEPFDYTLVNFQGNAADAIAAATNPEDILPIATATTTVHARHPSHPESSMPRPQHEAPLPPLPHNENLTTVSENLDPNDPTSPYPPPSPSTRASASPPPTTPSFHRPLPQARPRGAIRKPSKGGGVQMVLDEAGSWSELSNHSSLPAEGLEGDSKGKSSNSGMLSFLSRKKGRDRSPKPTEPGVLGKEGARQIISS</sequence>
<dbReference type="EMBL" id="JAPZBU010000009">
    <property type="protein sequence ID" value="KAJ5388233.1"/>
    <property type="molecule type" value="Genomic_DNA"/>
</dbReference>
<dbReference type="PANTHER" id="PTHR24355">
    <property type="entry name" value="G PROTEIN-COUPLED RECEPTOR KINASE/RIBOSOMAL PROTEIN S6 KINASE"/>
    <property type="match status" value="1"/>
</dbReference>
<dbReference type="GO" id="GO:0007186">
    <property type="term" value="P:G protein-coupled receptor signaling pathway"/>
    <property type="evidence" value="ECO:0007669"/>
    <property type="project" value="TreeGrafter"/>
</dbReference>
<dbReference type="Gene3D" id="3.30.200.20">
    <property type="entry name" value="Phosphorylase Kinase, domain 1"/>
    <property type="match status" value="1"/>
</dbReference>
<feature type="domain" description="Protein kinase" evidence="8">
    <location>
        <begin position="20"/>
        <end position="276"/>
    </location>
</feature>
<dbReference type="FunFam" id="1.10.510.10:FF:000469">
    <property type="entry name" value="Serine/threonine-protein kinase 32B"/>
    <property type="match status" value="1"/>
</dbReference>
<comment type="caution">
    <text evidence="9">The sequence shown here is derived from an EMBL/GenBank/DDBJ whole genome shotgun (WGS) entry which is preliminary data.</text>
</comment>
<dbReference type="Proteomes" id="UP001147747">
    <property type="component" value="Unassembled WGS sequence"/>
</dbReference>
<name>A0A9X0B4W3_9EURO</name>
<dbReference type="CDD" id="cd05578">
    <property type="entry name" value="STKc_Yank1"/>
    <property type="match status" value="1"/>
</dbReference>
<reference evidence="9" key="1">
    <citation type="submission" date="2022-12" db="EMBL/GenBank/DDBJ databases">
        <authorList>
            <person name="Petersen C."/>
        </authorList>
    </citation>
    <scope>NUCLEOTIDE SEQUENCE</scope>
    <source>
        <strain evidence="9">IBT 29677</strain>
    </source>
</reference>
<dbReference type="PANTHER" id="PTHR24355:SF30">
    <property type="entry name" value="SERINE_THREONINE-PROTEIN KINASE 32B ISOFORM X1"/>
    <property type="match status" value="1"/>
</dbReference>
<dbReference type="PROSITE" id="PS00107">
    <property type="entry name" value="PROTEIN_KINASE_ATP"/>
    <property type="match status" value="1"/>
</dbReference>
<dbReference type="InterPro" id="IPR011009">
    <property type="entry name" value="Kinase-like_dom_sf"/>
</dbReference>
<evidence type="ECO:0000256" key="6">
    <source>
        <dbReference type="PROSITE-ProRule" id="PRU10141"/>
    </source>
</evidence>
<dbReference type="PROSITE" id="PS50011">
    <property type="entry name" value="PROTEIN_KINASE_DOM"/>
    <property type="match status" value="1"/>
</dbReference>
<dbReference type="Pfam" id="PF00069">
    <property type="entry name" value="Pkinase"/>
    <property type="match status" value="1"/>
</dbReference>
<gene>
    <name evidence="9" type="ORF">N7509_010774</name>
</gene>
<reference evidence="9" key="2">
    <citation type="journal article" date="2023" name="IMA Fungus">
        <title>Comparative genomic study of the Penicillium genus elucidates a diverse pangenome and 15 lateral gene transfer events.</title>
        <authorList>
            <person name="Petersen C."/>
            <person name="Sorensen T."/>
            <person name="Nielsen M.R."/>
            <person name="Sondergaard T.E."/>
            <person name="Sorensen J.L."/>
            <person name="Fitzpatrick D.A."/>
            <person name="Frisvad J.C."/>
            <person name="Nielsen K.L."/>
        </authorList>
    </citation>
    <scope>NUCLEOTIDE SEQUENCE</scope>
    <source>
        <strain evidence="9">IBT 29677</strain>
    </source>
</reference>
<dbReference type="InterPro" id="IPR000719">
    <property type="entry name" value="Prot_kinase_dom"/>
</dbReference>
<keyword evidence="2" id="KW-0808">Transferase</keyword>
<keyword evidence="3 6" id="KW-0547">Nucleotide-binding</keyword>
<evidence type="ECO:0000256" key="4">
    <source>
        <dbReference type="ARBA" id="ARBA00022777"/>
    </source>
</evidence>
<proteinExistence type="predicted"/>
<feature type="binding site" evidence="6">
    <location>
        <position position="53"/>
    </location>
    <ligand>
        <name>ATP</name>
        <dbReference type="ChEBI" id="CHEBI:30616"/>
    </ligand>
</feature>
<keyword evidence="10" id="KW-1185">Reference proteome</keyword>
<evidence type="ECO:0000256" key="5">
    <source>
        <dbReference type="ARBA" id="ARBA00022840"/>
    </source>
</evidence>
<feature type="region of interest" description="Disordered" evidence="7">
    <location>
        <begin position="389"/>
        <end position="548"/>
    </location>
</feature>
<organism evidence="9 10">
    <name type="scientific">Penicillium cosmopolitanum</name>
    <dbReference type="NCBI Taxonomy" id="1131564"/>
    <lineage>
        <taxon>Eukaryota</taxon>
        <taxon>Fungi</taxon>
        <taxon>Dikarya</taxon>
        <taxon>Ascomycota</taxon>
        <taxon>Pezizomycotina</taxon>
        <taxon>Eurotiomycetes</taxon>
        <taxon>Eurotiomycetidae</taxon>
        <taxon>Eurotiales</taxon>
        <taxon>Aspergillaceae</taxon>
        <taxon>Penicillium</taxon>
    </lineage>
</organism>
<evidence type="ECO:0000256" key="2">
    <source>
        <dbReference type="ARBA" id="ARBA00022679"/>
    </source>
</evidence>
<dbReference type="PROSITE" id="PS00108">
    <property type="entry name" value="PROTEIN_KINASE_ST"/>
    <property type="match status" value="1"/>
</dbReference>
<dbReference type="InterPro" id="IPR008271">
    <property type="entry name" value="Ser/Thr_kinase_AS"/>
</dbReference>
<evidence type="ECO:0000256" key="1">
    <source>
        <dbReference type="ARBA" id="ARBA00022527"/>
    </source>
</evidence>
<feature type="compositionally biased region" description="Polar residues" evidence="7">
    <location>
        <begin position="418"/>
        <end position="427"/>
    </location>
</feature>
<evidence type="ECO:0000313" key="10">
    <source>
        <dbReference type="Proteomes" id="UP001147747"/>
    </source>
</evidence>
<dbReference type="GO" id="GO:0009966">
    <property type="term" value="P:regulation of signal transduction"/>
    <property type="evidence" value="ECO:0007669"/>
    <property type="project" value="TreeGrafter"/>
</dbReference>
<dbReference type="AlphaFoldDB" id="A0A9X0B4W3"/>
<feature type="compositionally biased region" description="Pro residues" evidence="7">
    <location>
        <begin position="432"/>
        <end position="441"/>
    </location>
</feature>
<accession>A0A9X0B4W3</accession>
<keyword evidence="5 6" id="KW-0067">ATP-binding</keyword>
<keyword evidence="4 9" id="KW-0418">Kinase</keyword>
<dbReference type="SMART" id="SM00220">
    <property type="entry name" value="S_TKc"/>
    <property type="match status" value="1"/>
</dbReference>
<dbReference type="Gene3D" id="1.10.510.10">
    <property type="entry name" value="Transferase(Phosphotransferase) domain 1"/>
    <property type="match status" value="1"/>
</dbReference>
<keyword evidence="1" id="KW-0723">Serine/threonine-protein kinase</keyword>
<dbReference type="GO" id="GO:0004703">
    <property type="term" value="F:G protein-coupled receptor kinase activity"/>
    <property type="evidence" value="ECO:0007669"/>
    <property type="project" value="TreeGrafter"/>
</dbReference>
<evidence type="ECO:0000259" key="8">
    <source>
        <dbReference type="PROSITE" id="PS50011"/>
    </source>
</evidence>
<dbReference type="GO" id="GO:0005524">
    <property type="term" value="F:ATP binding"/>
    <property type="evidence" value="ECO:0007669"/>
    <property type="project" value="UniProtKB-UniRule"/>
</dbReference>
<evidence type="ECO:0000256" key="7">
    <source>
        <dbReference type="SAM" id="MobiDB-lite"/>
    </source>
</evidence>
<dbReference type="GO" id="GO:0001664">
    <property type="term" value="F:G protein-coupled receptor binding"/>
    <property type="evidence" value="ECO:0007669"/>
    <property type="project" value="TreeGrafter"/>
</dbReference>
<dbReference type="SUPFAM" id="SSF56112">
    <property type="entry name" value="Protein kinase-like (PK-like)"/>
    <property type="match status" value="1"/>
</dbReference>
<dbReference type="RefSeq" id="XP_056486031.1">
    <property type="nucleotide sequence ID" value="XM_056635411.1"/>
</dbReference>
<dbReference type="GeneID" id="81374391"/>